<feature type="transmembrane region" description="Helical" evidence="1">
    <location>
        <begin position="7"/>
        <end position="28"/>
    </location>
</feature>
<proteinExistence type="predicted"/>
<sequence length="589" mass="64641">MTVTGRYGVVLGALSACALVGAAILVPGRAVLDAPGTVLSGGGLTGGVFFLSLVVLFFEAFPLVVATAGVLCFSLVVSPRQIGPAGSLLLPGIPLVLVVVVALGVVNGIWVGAFAPLAEGRIAQEEHRARTSRNAITEASFLLQQGDYQGAEALLVLHRSLAEESEESLELLEQARGARLAREEQIRSSRETGPIGEDRRFTSASAMTAADLLAQGHRYFQEGDFFSAHYFATRALEQSPYPREDARVLQSSALNAIEGGALDRKEAEDRRFYQDKVTAYQAFLQGQALPERALEAYYRFQDLQERRPDDPDVRRFAPEVLRQVQEISFFVETARAHQELPGRSDLVFLNRREEGLLEVIVVDHLVRTREGDFFYGLEVLRLDPATPREPLLHLRAPYGMALEQKLILRAVRRDGEEEDPEAGRIPLFFYRGGPDDFDGSLRLSHSVESIARFGGGPQAFQVLTVPELFQLPRLLEQLGQPQRFARAAAFFRVLRMGGFFVIALGGIALGWRFRSRYLGRPPLAVLAMVPVLVWALWWIVALGRYLIGSAANLLAREVSFSTGLLLVALGLIGGILAVVASLARQEVDL</sequence>
<feature type="transmembrane region" description="Helical" evidence="1">
    <location>
        <begin position="48"/>
        <end position="76"/>
    </location>
</feature>
<dbReference type="AlphaFoldDB" id="A0A1N6S2C5"/>
<dbReference type="PROSITE" id="PS51257">
    <property type="entry name" value="PROKAR_LIPOPROTEIN"/>
    <property type="match status" value="1"/>
</dbReference>
<feature type="transmembrane region" description="Helical" evidence="1">
    <location>
        <begin position="523"/>
        <end position="547"/>
    </location>
</feature>
<protein>
    <submittedName>
        <fullName evidence="2">Uncharacterized protein</fullName>
    </submittedName>
</protein>
<keyword evidence="1" id="KW-1133">Transmembrane helix</keyword>
<evidence type="ECO:0000256" key="1">
    <source>
        <dbReference type="SAM" id="Phobius"/>
    </source>
</evidence>
<evidence type="ECO:0000313" key="2">
    <source>
        <dbReference type="EMBL" id="SIQ35187.1"/>
    </source>
</evidence>
<feature type="transmembrane region" description="Helical" evidence="1">
    <location>
        <begin position="489"/>
        <end position="511"/>
    </location>
</feature>
<keyword evidence="3" id="KW-1185">Reference proteome</keyword>
<reference evidence="2 3" key="1">
    <citation type="submission" date="2017-01" db="EMBL/GenBank/DDBJ databases">
        <authorList>
            <person name="Mah S.A."/>
            <person name="Swanson W.J."/>
            <person name="Moy G.W."/>
            <person name="Vacquier V.D."/>
        </authorList>
    </citation>
    <scope>NUCLEOTIDE SEQUENCE [LARGE SCALE GENOMIC DNA]</scope>
    <source>
        <strain evidence="2 3">ASpG1</strain>
    </source>
</reference>
<feature type="transmembrane region" description="Helical" evidence="1">
    <location>
        <begin position="88"/>
        <end position="111"/>
    </location>
</feature>
<dbReference type="OrthoDB" id="363018at2"/>
<gene>
    <name evidence="2" type="ORF">SAMN05920897_107108</name>
</gene>
<keyword evidence="1" id="KW-0812">Transmembrane</keyword>
<accession>A0A1N6S2C5</accession>
<dbReference type="Proteomes" id="UP000186400">
    <property type="component" value="Unassembled WGS sequence"/>
</dbReference>
<feature type="transmembrane region" description="Helical" evidence="1">
    <location>
        <begin position="559"/>
        <end position="583"/>
    </location>
</feature>
<evidence type="ECO:0000313" key="3">
    <source>
        <dbReference type="Proteomes" id="UP000186400"/>
    </source>
</evidence>
<keyword evidence="1" id="KW-0472">Membrane</keyword>
<name>A0A1N6S2C5_9SPIO</name>
<dbReference type="STRING" id="159291.SAMN05920897_107108"/>
<organism evidence="2 3">
    <name type="scientific">Alkalispirochaeta americana</name>
    <dbReference type="NCBI Taxonomy" id="159291"/>
    <lineage>
        <taxon>Bacteria</taxon>
        <taxon>Pseudomonadati</taxon>
        <taxon>Spirochaetota</taxon>
        <taxon>Spirochaetia</taxon>
        <taxon>Spirochaetales</taxon>
        <taxon>Spirochaetaceae</taxon>
        <taxon>Alkalispirochaeta</taxon>
    </lineage>
</organism>
<dbReference type="EMBL" id="FTMS01000007">
    <property type="protein sequence ID" value="SIQ35187.1"/>
    <property type="molecule type" value="Genomic_DNA"/>
</dbReference>
<dbReference type="RefSeq" id="WP_076488537.1">
    <property type="nucleotide sequence ID" value="NZ_FTMS01000007.1"/>
</dbReference>